<name>A0A3Q9KC60_9ACTN</name>
<keyword evidence="1" id="KW-0812">Transmembrane</keyword>
<dbReference type="AlphaFoldDB" id="A0A3Q9KC60"/>
<dbReference type="InterPro" id="IPR056411">
    <property type="entry name" value="CysS_C"/>
</dbReference>
<keyword evidence="1" id="KW-1133">Transmembrane helix</keyword>
<accession>A0A3Q9KC60</accession>
<evidence type="ECO:0000313" key="5">
    <source>
        <dbReference type="Proteomes" id="UP000275579"/>
    </source>
</evidence>
<feature type="domain" description="Cysteinyl-tRNA ligase anticodon binding" evidence="2">
    <location>
        <begin position="181"/>
        <end position="232"/>
    </location>
</feature>
<dbReference type="Pfam" id="PF23493">
    <property type="entry name" value="CysS_C"/>
    <property type="match status" value="1"/>
</dbReference>
<evidence type="ECO:0000313" key="4">
    <source>
        <dbReference type="EMBL" id="AZS75998.1"/>
    </source>
</evidence>
<dbReference type="RefSeq" id="WP_127154694.1">
    <property type="nucleotide sequence ID" value="NZ_CP029042.1"/>
</dbReference>
<evidence type="ECO:0008006" key="6">
    <source>
        <dbReference type="Google" id="ProtNLM"/>
    </source>
</evidence>
<dbReference type="EMBL" id="CP029042">
    <property type="protein sequence ID" value="AZS75998.1"/>
    <property type="molecule type" value="Genomic_DNA"/>
</dbReference>
<feature type="domain" description="YqeB PH" evidence="3">
    <location>
        <begin position="15"/>
        <end position="165"/>
    </location>
</feature>
<evidence type="ECO:0000256" key="1">
    <source>
        <dbReference type="SAM" id="Phobius"/>
    </source>
</evidence>
<organism evidence="4 5">
    <name type="scientific">Streptomyces lydicus</name>
    <dbReference type="NCBI Taxonomy" id="47763"/>
    <lineage>
        <taxon>Bacteria</taxon>
        <taxon>Bacillati</taxon>
        <taxon>Actinomycetota</taxon>
        <taxon>Actinomycetes</taxon>
        <taxon>Kitasatosporales</taxon>
        <taxon>Streptomycetaceae</taxon>
        <taxon>Streptomyces</taxon>
    </lineage>
</organism>
<dbReference type="InterPro" id="IPR057798">
    <property type="entry name" value="PH_YqeB"/>
</dbReference>
<sequence>MDDRLAPHVRLDKTTVLAQPAWSVALVHLALVLLGAGAGWLVKVLAEWLVTLPWAPMQGPARLLTSVPEPWLTVGLVCAGATLGLTVGLMARYEELSVAVSNERITLTRKAKDREFARDRVVQVFLDGKQLVLLDADKDEIARESCELNAQRVADAFSAHGYSWADEDPYKDDFRRWVSDMPGLPQGANALLKARAQLLDKKSSTGDLRDLREELARMGVVVRDEKRRQYWRLNQRRA</sequence>
<feature type="transmembrane region" description="Helical" evidence="1">
    <location>
        <begin position="21"/>
        <end position="42"/>
    </location>
</feature>
<feature type="transmembrane region" description="Helical" evidence="1">
    <location>
        <begin position="71"/>
        <end position="91"/>
    </location>
</feature>
<evidence type="ECO:0000259" key="2">
    <source>
        <dbReference type="Pfam" id="PF23493"/>
    </source>
</evidence>
<reference evidence="4 5" key="1">
    <citation type="submission" date="2018-04" db="EMBL/GenBank/DDBJ databases">
        <title>Complete genome sequences of Streptomyces lydicus strain WYEC and characterization of antagonistic properties of biological control agents.</title>
        <authorList>
            <person name="Mariita R.M."/>
            <person name="Sello J.K."/>
        </authorList>
    </citation>
    <scope>NUCLEOTIDE SEQUENCE [LARGE SCALE GENOMIC DNA]</scope>
    <source>
        <strain evidence="4 5">WYEC 108</strain>
    </source>
</reference>
<evidence type="ECO:0000259" key="3">
    <source>
        <dbReference type="Pfam" id="PF23494"/>
    </source>
</evidence>
<protein>
    <recommendedName>
        <fullName evidence="6">DUF308 domain-containing protein</fullName>
    </recommendedName>
</protein>
<dbReference type="Pfam" id="PF23494">
    <property type="entry name" value="bPH_10"/>
    <property type="match status" value="1"/>
</dbReference>
<gene>
    <name evidence="4" type="ORF">DDE74_38595</name>
</gene>
<keyword evidence="1" id="KW-0472">Membrane</keyword>
<proteinExistence type="predicted"/>
<dbReference type="Proteomes" id="UP000275579">
    <property type="component" value="Chromosome"/>
</dbReference>